<evidence type="ECO:0000313" key="3">
    <source>
        <dbReference type="Proteomes" id="UP000799777"/>
    </source>
</evidence>
<dbReference type="CDD" id="cd19545">
    <property type="entry name" value="FUM14_C_NRPS-like"/>
    <property type="match status" value="1"/>
</dbReference>
<dbReference type="PANTHER" id="PTHR45527">
    <property type="entry name" value="NONRIBOSOMAL PEPTIDE SYNTHETASE"/>
    <property type="match status" value="1"/>
</dbReference>
<gene>
    <name evidence="2" type="ORF">EK21DRAFT_13960</name>
</gene>
<dbReference type="PANTHER" id="PTHR45527:SF1">
    <property type="entry name" value="FATTY ACID SYNTHASE"/>
    <property type="match status" value="1"/>
</dbReference>
<dbReference type="GO" id="GO:0005737">
    <property type="term" value="C:cytoplasm"/>
    <property type="evidence" value="ECO:0007669"/>
    <property type="project" value="TreeGrafter"/>
</dbReference>
<reference evidence="2" key="1">
    <citation type="journal article" date="2020" name="Stud. Mycol.">
        <title>101 Dothideomycetes genomes: a test case for predicting lifestyles and emergence of pathogens.</title>
        <authorList>
            <person name="Haridas S."/>
            <person name="Albert R."/>
            <person name="Binder M."/>
            <person name="Bloem J."/>
            <person name="Labutti K."/>
            <person name="Salamov A."/>
            <person name="Andreopoulos B."/>
            <person name="Baker S."/>
            <person name="Barry K."/>
            <person name="Bills G."/>
            <person name="Bluhm B."/>
            <person name="Cannon C."/>
            <person name="Castanera R."/>
            <person name="Culley D."/>
            <person name="Daum C."/>
            <person name="Ezra D."/>
            <person name="Gonzalez J."/>
            <person name="Henrissat B."/>
            <person name="Kuo A."/>
            <person name="Liang C."/>
            <person name="Lipzen A."/>
            <person name="Lutzoni F."/>
            <person name="Magnuson J."/>
            <person name="Mondo S."/>
            <person name="Nolan M."/>
            <person name="Ohm R."/>
            <person name="Pangilinan J."/>
            <person name="Park H.-J."/>
            <person name="Ramirez L."/>
            <person name="Alfaro M."/>
            <person name="Sun H."/>
            <person name="Tritt A."/>
            <person name="Yoshinaga Y."/>
            <person name="Zwiers L.-H."/>
            <person name="Turgeon B."/>
            <person name="Goodwin S."/>
            <person name="Spatafora J."/>
            <person name="Crous P."/>
            <person name="Grigoriev I."/>
        </authorList>
    </citation>
    <scope>NUCLEOTIDE SEQUENCE</scope>
    <source>
        <strain evidence="2">CBS 110217</strain>
    </source>
</reference>
<dbReference type="GO" id="GO:0044550">
    <property type="term" value="P:secondary metabolite biosynthetic process"/>
    <property type="evidence" value="ECO:0007669"/>
    <property type="project" value="TreeGrafter"/>
</dbReference>
<dbReference type="EMBL" id="ML978675">
    <property type="protein sequence ID" value="KAF2022446.1"/>
    <property type="molecule type" value="Genomic_DNA"/>
</dbReference>
<protein>
    <submittedName>
        <fullName evidence="2">CoA-dependent acyltransferase</fullName>
    </submittedName>
</protein>
<accession>A0A9P4GWE6</accession>
<dbReference type="OrthoDB" id="416786at2759"/>
<dbReference type="Gene3D" id="3.30.559.10">
    <property type="entry name" value="Chloramphenicol acetyltransferase-like domain"/>
    <property type="match status" value="1"/>
</dbReference>
<keyword evidence="2" id="KW-0808">Transferase</keyword>
<dbReference type="AlphaFoldDB" id="A0A9P4GWE6"/>
<keyword evidence="3" id="KW-1185">Reference proteome</keyword>
<organism evidence="2 3">
    <name type="scientific">Setomelanomma holmii</name>
    <dbReference type="NCBI Taxonomy" id="210430"/>
    <lineage>
        <taxon>Eukaryota</taxon>
        <taxon>Fungi</taxon>
        <taxon>Dikarya</taxon>
        <taxon>Ascomycota</taxon>
        <taxon>Pezizomycotina</taxon>
        <taxon>Dothideomycetes</taxon>
        <taxon>Pleosporomycetidae</taxon>
        <taxon>Pleosporales</taxon>
        <taxon>Pleosporineae</taxon>
        <taxon>Phaeosphaeriaceae</taxon>
        <taxon>Setomelanomma</taxon>
    </lineage>
</organism>
<feature type="non-terminal residue" evidence="2">
    <location>
        <position position="1"/>
    </location>
</feature>
<dbReference type="SUPFAM" id="SSF52777">
    <property type="entry name" value="CoA-dependent acyltransferases"/>
    <property type="match status" value="2"/>
</dbReference>
<comment type="caution">
    <text evidence="2">The sequence shown here is derived from an EMBL/GenBank/DDBJ whole genome shotgun (WGS) entry which is preliminary data.</text>
</comment>
<dbReference type="Proteomes" id="UP000799777">
    <property type="component" value="Unassembled WGS sequence"/>
</dbReference>
<feature type="domain" description="Condensation" evidence="1">
    <location>
        <begin position="4"/>
        <end position="318"/>
    </location>
</feature>
<feature type="non-terminal residue" evidence="2">
    <location>
        <position position="371"/>
    </location>
</feature>
<dbReference type="GO" id="GO:0043041">
    <property type="term" value="P:amino acid activation for nonribosomal peptide biosynthetic process"/>
    <property type="evidence" value="ECO:0007669"/>
    <property type="project" value="TreeGrafter"/>
</dbReference>
<dbReference type="SUPFAM" id="SSF56801">
    <property type="entry name" value="Acetyl-CoA synthetase-like"/>
    <property type="match status" value="1"/>
</dbReference>
<dbReference type="GO" id="GO:0016746">
    <property type="term" value="F:acyltransferase activity"/>
    <property type="evidence" value="ECO:0007669"/>
    <property type="project" value="UniProtKB-KW"/>
</dbReference>
<evidence type="ECO:0000313" key="2">
    <source>
        <dbReference type="EMBL" id="KAF2022446.1"/>
    </source>
</evidence>
<dbReference type="Pfam" id="PF00668">
    <property type="entry name" value="Condensation"/>
    <property type="match status" value="1"/>
</dbReference>
<evidence type="ECO:0000259" key="1">
    <source>
        <dbReference type="Pfam" id="PF00668"/>
    </source>
</evidence>
<name>A0A9P4GWE6_9PLEO</name>
<dbReference type="GO" id="GO:0031177">
    <property type="term" value="F:phosphopantetheine binding"/>
    <property type="evidence" value="ECO:0007669"/>
    <property type="project" value="TreeGrafter"/>
</dbReference>
<proteinExistence type="predicted"/>
<dbReference type="InterPro" id="IPR001242">
    <property type="entry name" value="Condensation_dom"/>
</dbReference>
<dbReference type="Gene3D" id="3.30.559.30">
    <property type="entry name" value="Nonribosomal peptide synthetase, condensation domain"/>
    <property type="match status" value="1"/>
</dbReference>
<dbReference type="InterPro" id="IPR023213">
    <property type="entry name" value="CAT-like_dom_sf"/>
</dbReference>
<keyword evidence="2" id="KW-0012">Acyltransferase</keyword>
<sequence length="371" mass="41072">GSALSRTAIVKSGAHRYFVWTTHHSVYDGWSFAKTMELLTGLLRGQPLSVSVPVSRFIAYLSRQDKDQTAAFWQKHLQGANWTRYPALPSPQQPVNPRDTLRSHLQVPLAMSSVTTSTVLRAAWALLVAAHTGVNEAVVNVVLSGRMAPVEGITDLIAPTITTVPFRVSTSPDQSVCEFLAEVHDRATEMIPYEHSGLRNIRRMVPGLGSDFDPGHIFVVQPAGEAESGTPMLDMKVEHAPSSMDAFDAYALTVECTVEQMTREVSVELRYDNAVIPDDNARRLLSQFRYIVQKLAQDTEASKPLGQLSLLSAEDDEQFRRWNSTMPPRVERCVHDLVLDKMATQPTAPAISAWDGEMTYGQLENASRQLA</sequence>